<feature type="region of interest" description="Disordered" evidence="1">
    <location>
        <begin position="198"/>
        <end position="226"/>
    </location>
</feature>
<feature type="compositionally biased region" description="Pro residues" evidence="1">
    <location>
        <begin position="201"/>
        <end position="218"/>
    </location>
</feature>
<sequence length="433" mass="43964">MPPFVERDDHSCPDGNQWFTCRINGFSGCCGMDPCNNSIGCLAIRTTDFALAATTDVEPGQVTIDDPTLITTLINTTIPGTKAAATSTTRVFSTTTAIATTTLNPSRPSASAAPSTFSTSPSTAAASSTIPAETATATTTAIATVMPSPTGTPSPTPTSATGLSPTAKRIILGTTIPLGTLALLSLLILFCLRRRRRARKPPTPPSTGPPSPGPPSPAPFGLGARAELPSIPEHPRVELDEKDASAVGAGAGMSAIGASETGRASEGTVHQSRDRPPTSFSLFSESEPGGYVGRSEASGTYSGVSGLNSGVSGMQHSGVSGPTLYGATGLGLGVPGPYPGHGEMGGVLVPPRPAGGTADVSPVELPSPEMANQGPPVYELDTAEPLPMALRAGVRLEARGEGRGHVMSWASWEDGRQEGVAGGLGGRTGEERK</sequence>
<evidence type="ECO:0000313" key="4">
    <source>
        <dbReference type="Proteomes" id="UP000799640"/>
    </source>
</evidence>
<organism evidence="3 4">
    <name type="scientific">Trichodelitschia bisporula</name>
    <dbReference type="NCBI Taxonomy" id="703511"/>
    <lineage>
        <taxon>Eukaryota</taxon>
        <taxon>Fungi</taxon>
        <taxon>Dikarya</taxon>
        <taxon>Ascomycota</taxon>
        <taxon>Pezizomycotina</taxon>
        <taxon>Dothideomycetes</taxon>
        <taxon>Dothideomycetes incertae sedis</taxon>
        <taxon>Phaeotrichales</taxon>
        <taxon>Phaeotrichaceae</taxon>
        <taxon>Trichodelitschia</taxon>
    </lineage>
</organism>
<reference evidence="3" key="1">
    <citation type="journal article" date="2020" name="Stud. Mycol.">
        <title>101 Dothideomycetes genomes: a test case for predicting lifestyles and emergence of pathogens.</title>
        <authorList>
            <person name="Haridas S."/>
            <person name="Albert R."/>
            <person name="Binder M."/>
            <person name="Bloem J."/>
            <person name="Labutti K."/>
            <person name="Salamov A."/>
            <person name="Andreopoulos B."/>
            <person name="Baker S."/>
            <person name="Barry K."/>
            <person name="Bills G."/>
            <person name="Bluhm B."/>
            <person name="Cannon C."/>
            <person name="Castanera R."/>
            <person name="Culley D."/>
            <person name="Daum C."/>
            <person name="Ezra D."/>
            <person name="Gonzalez J."/>
            <person name="Henrissat B."/>
            <person name="Kuo A."/>
            <person name="Liang C."/>
            <person name="Lipzen A."/>
            <person name="Lutzoni F."/>
            <person name="Magnuson J."/>
            <person name="Mondo S."/>
            <person name="Nolan M."/>
            <person name="Ohm R."/>
            <person name="Pangilinan J."/>
            <person name="Park H.-J."/>
            <person name="Ramirez L."/>
            <person name="Alfaro M."/>
            <person name="Sun H."/>
            <person name="Tritt A."/>
            <person name="Yoshinaga Y."/>
            <person name="Zwiers L.-H."/>
            <person name="Turgeon B."/>
            <person name="Goodwin S."/>
            <person name="Spatafora J."/>
            <person name="Crous P."/>
            <person name="Grigoriev I."/>
        </authorList>
    </citation>
    <scope>NUCLEOTIDE SEQUENCE</scope>
    <source>
        <strain evidence="3">CBS 262.69</strain>
    </source>
</reference>
<keyword evidence="2" id="KW-0812">Transmembrane</keyword>
<protein>
    <submittedName>
        <fullName evidence="3">Uncharacterized protein</fullName>
    </submittedName>
</protein>
<feature type="transmembrane region" description="Helical" evidence="2">
    <location>
        <begin position="170"/>
        <end position="192"/>
    </location>
</feature>
<accession>A0A6G1HZ11</accession>
<dbReference type="AlphaFoldDB" id="A0A6G1HZ11"/>
<proteinExistence type="predicted"/>
<name>A0A6G1HZ11_9PEZI</name>
<keyword evidence="2" id="KW-0472">Membrane</keyword>
<evidence type="ECO:0000256" key="1">
    <source>
        <dbReference type="SAM" id="MobiDB-lite"/>
    </source>
</evidence>
<keyword evidence="2" id="KW-1133">Transmembrane helix</keyword>
<keyword evidence="4" id="KW-1185">Reference proteome</keyword>
<dbReference type="OrthoDB" id="4728302at2759"/>
<evidence type="ECO:0000256" key="2">
    <source>
        <dbReference type="SAM" id="Phobius"/>
    </source>
</evidence>
<feature type="region of interest" description="Disordered" evidence="1">
    <location>
        <begin position="102"/>
        <end position="132"/>
    </location>
</feature>
<dbReference type="EMBL" id="ML996693">
    <property type="protein sequence ID" value="KAF2401151.1"/>
    <property type="molecule type" value="Genomic_DNA"/>
</dbReference>
<feature type="region of interest" description="Disordered" evidence="1">
    <location>
        <begin position="257"/>
        <end position="290"/>
    </location>
</feature>
<dbReference type="Proteomes" id="UP000799640">
    <property type="component" value="Unassembled WGS sequence"/>
</dbReference>
<gene>
    <name evidence="3" type="ORF">EJ06DRAFT_555770</name>
</gene>
<evidence type="ECO:0000313" key="3">
    <source>
        <dbReference type="EMBL" id="KAF2401151.1"/>
    </source>
</evidence>
<feature type="region of interest" description="Disordered" evidence="1">
    <location>
        <begin position="413"/>
        <end position="433"/>
    </location>
</feature>